<keyword evidence="2 5" id="KW-0812">Transmembrane</keyword>
<evidence type="ECO:0000256" key="1">
    <source>
        <dbReference type="ARBA" id="ARBA00004141"/>
    </source>
</evidence>
<dbReference type="PANTHER" id="PTHR31465">
    <property type="entry name" value="PROTEIN RTA1-RELATED"/>
    <property type="match status" value="1"/>
</dbReference>
<evidence type="ECO:0000256" key="2">
    <source>
        <dbReference type="ARBA" id="ARBA00022692"/>
    </source>
</evidence>
<accession>A0AAJ0G945</accession>
<dbReference type="InterPro" id="IPR007568">
    <property type="entry name" value="RTA1"/>
</dbReference>
<dbReference type="Pfam" id="PF04479">
    <property type="entry name" value="RTA1"/>
    <property type="match status" value="1"/>
</dbReference>
<dbReference type="Proteomes" id="UP001271007">
    <property type="component" value="Unassembled WGS sequence"/>
</dbReference>
<evidence type="ECO:0000256" key="5">
    <source>
        <dbReference type="SAM" id="Phobius"/>
    </source>
</evidence>
<proteinExistence type="predicted"/>
<evidence type="ECO:0000256" key="3">
    <source>
        <dbReference type="ARBA" id="ARBA00022989"/>
    </source>
</evidence>
<keyword evidence="4 5" id="KW-0472">Membrane</keyword>
<feature type="transmembrane region" description="Helical" evidence="5">
    <location>
        <begin position="62"/>
        <end position="84"/>
    </location>
</feature>
<dbReference type="AlphaFoldDB" id="A0AAJ0G945"/>
<name>A0AAJ0G945_9PEZI</name>
<sequence length="121" mass="13334">MAHVAQGVYYKKVYTWVIAMSALWQTIAAWFVLILVAPLWTNGFVYMVMGRMVWNFTRQAKILGISAWYFTSIFVVLDGVAFAIQLYGAASTQSGGTISSSEALKDLHIYMAGVESSSSSS</sequence>
<comment type="caution">
    <text evidence="6">The sequence shown here is derived from an EMBL/GenBank/DDBJ whole genome shotgun (WGS) entry which is preliminary data.</text>
</comment>
<evidence type="ECO:0000256" key="4">
    <source>
        <dbReference type="ARBA" id="ARBA00023136"/>
    </source>
</evidence>
<keyword evidence="3 5" id="KW-1133">Transmembrane helix</keyword>
<evidence type="ECO:0000313" key="7">
    <source>
        <dbReference type="Proteomes" id="UP001271007"/>
    </source>
</evidence>
<dbReference type="PANTHER" id="PTHR31465:SF15">
    <property type="entry name" value="LIPID TRANSPORTER ATNI-RELATED"/>
    <property type="match status" value="1"/>
</dbReference>
<evidence type="ECO:0000313" key="6">
    <source>
        <dbReference type="EMBL" id="KAK3053003.1"/>
    </source>
</evidence>
<dbReference type="EMBL" id="JAWDJX010000018">
    <property type="protein sequence ID" value="KAK3053003.1"/>
    <property type="molecule type" value="Genomic_DNA"/>
</dbReference>
<reference evidence="6" key="1">
    <citation type="submission" date="2023-04" db="EMBL/GenBank/DDBJ databases">
        <title>Black Yeasts Isolated from many extreme environments.</title>
        <authorList>
            <person name="Coleine C."/>
            <person name="Stajich J.E."/>
            <person name="Selbmann L."/>
        </authorList>
    </citation>
    <scope>NUCLEOTIDE SEQUENCE</scope>
    <source>
        <strain evidence="6">CCFEE 5312</strain>
    </source>
</reference>
<keyword evidence="7" id="KW-1185">Reference proteome</keyword>
<organism evidence="6 7">
    <name type="scientific">Extremus antarcticus</name>
    <dbReference type="NCBI Taxonomy" id="702011"/>
    <lineage>
        <taxon>Eukaryota</taxon>
        <taxon>Fungi</taxon>
        <taxon>Dikarya</taxon>
        <taxon>Ascomycota</taxon>
        <taxon>Pezizomycotina</taxon>
        <taxon>Dothideomycetes</taxon>
        <taxon>Dothideomycetidae</taxon>
        <taxon>Mycosphaerellales</taxon>
        <taxon>Extremaceae</taxon>
        <taxon>Extremus</taxon>
    </lineage>
</organism>
<comment type="subcellular location">
    <subcellularLocation>
        <location evidence="1">Membrane</location>
        <topology evidence="1">Multi-pass membrane protein</topology>
    </subcellularLocation>
</comment>
<protein>
    <submittedName>
        <fullName evidence="6">Uncharacterized protein</fullName>
    </submittedName>
</protein>
<dbReference type="GO" id="GO:0016020">
    <property type="term" value="C:membrane"/>
    <property type="evidence" value="ECO:0007669"/>
    <property type="project" value="UniProtKB-SubCell"/>
</dbReference>
<feature type="transmembrane region" description="Helical" evidence="5">
    <location>
        <begin position="13"/>
        <end position="41"/>
    </location>
</feature>
<gene>
    <name evidence="6" type="ORF">LTR09_006067</name>
</gene>